<organism evidence="2 3">
    <name type="scientific">Saccharibacillus endophyticus</name>
    <dbReference type="NCBI Taxonomy" id="2060666"/>
    <lineage>
        <taxon>Bacteria</taxon>
        <taxon>Bacillati</taxon>
        <taxon>Bacillota</taxon>
        <taxon>Bacilli</taxon>
        <taxon>Bacillales</taxon>
        <taxon>Paenibacillaceae</taxon>
        <taxon>Saccharibacillus</taxon>
    </lineage>
</organism>
<accession>A0ABQ1ZKS2</accession>
<dbReference type="Proteomes" id="UP000605427">
    <property type="component" value="Unassembled WGS sequence"/>
</dbReference>
<dbReference type="InterPro" id="IPR025402">
    <property type="entry name" value="DMP19_C"/>
</dbReference>
<dbReference type="Gene3D" id="1.20.1420.60">
    <property type="match status" value="1"/>
</dbReference>
<protein>
    <recommendedName>
        <fullName evidence="1">DNA mimic protein DMP19 C-terminal domain-containing protein</fullName>
    </recommendedName>
</protein>
<dbReference type="RefSeq" id="WP_172237793.1">
    <property type="nucleotide sequence ID" value="NZ_BMDD01000001.1"/>
</dbReference>
<keyword evidence="3" id="KW-1185">Reference proteome</keyword>
<reference evidence="3" key="1">
    <citation type="journal article" date="2019" name="Int. J. Syst. Evol. Microbiol.">
        <title>The Global Catalogue of Microorganisms (GCM) 10K type strain sequencing project: providing services to taxonomists for standard genome sequencing and annotation.</title>
        <authorList>
            <consortium name="The Broad Institute Genomics Platform"/>
            <consortium name="The Broad Institute Genome Sequencing Center for Infectious Disease"/>
            <person name="Wu L."/>
            <person name="Ma J."/>
        </authorList>
    </citation>
    <scope>NUCLEOTIDE SEQUENCE [LARGE SCALE GENOMIC DNA]</scope>
    <source>
        <strain evidence="3">CCM 8702</strain>
    </source>
</reference>
<evidence type="ECO:0000259" key="1">
    <source>
        <dbReference type="Pfam" id="PF14300"/>
    </source>
</evidence>
<evidence type="ECO:0000313" key="2">
    <source>
        <dbReference type="EMBL" id="GGH68207.1"/>
    </source>
</evidence>
<proteinExistence type="predicted"/>
<feature type="domain" description="DNA mimic protein DMP19 C-terminal" evidence="1">
    <location>
        <begin position="44"/>
        <end position="166"/>
    </location>
</feature>
<dbReference type="Pfam" id="PF14300">
    <property type="entry name" value="DMP19"/>
    <property type="match status" value="1"/>
</dbReference>
<dbReference type="EMBL" id="BMDD01000001">
    <property type="protein sequence ID" value="GGH68207.1"/>
    <property type="molecule type" value="Genomic_DNA"/>
</dbReference>
<comment type="caution">
    <text evidence="2">The sequence shown here is derived from an EMBL/GenBank/DDBJ whole genome shotgun (WGS) entry which is preliminary data.</text>
</comment>
<evidence type="ECO:0000313" key="3">
    <source>
        <dbReference type="Proteomes" id="UP000605427"/>
    </source>
</evidence>
<name>A0ABQ1ZKS2_9BACL</name>
<sequence length="178" mass="20487">MGLSSDSIKVLLPPEENFTPTDLIEHVAGVMYTEEARSIRNSIEELPEMLRIIMWIIDFDTELAMNGILGFLENSSGRYLSETVAALQLIGATKDAALLKEIEKQVEEINVETKIELNPYQVTSFEDRHSINEEALKKIEELADRLYLNSDYRNVFDYLVTYLSDHWNLIGNPFREEK</sequence>
<gene>
    <name evidence="2" type="ORF">GCM10007362_01980</name>
</gene>